<reference evidence="2 3" key="1">
    <citation type="submission" date="2019-04" db="EMBL/GenBank/DDBJ databases">
        <title>Friends and foes A comparative genomics study of 23 Aspergillus species from section Flavi.</title>
        <authorList>
            <consortium name="DOE Joint Genome Institute"/>
            <person name="Kjaerbolling I."/>
            <person name="Vesth T."/>
            <person name="Frisvad J.C."/>
            <person name="Nybo J.L."/>
            <person name="Theobald S."/>
            <person name="Kildgaard S."/>
            <person name="Isbrandt T."/>
            <person name="Kuo A."/>
            <person name="Sato A."/>
            <person name="Lyhne E.K."/>
            <person name="Kogle M.E."/>
            <person name="Wiebenga A."/>
            <person name="Kun R.S."/>
            <person name="Lubbers R.J."/>
            <person name="Makela M.R."/>
            <person name="Barry K."/>
            <person name="Chovatia M."/>
            <person name="Clum A."/>
            <person name="Daum C."/>
            <person name="Haridas S."/>
            <person name="He G."/>
            <person name="LaButti K."/>
            <person name="Lipzen A."/>
            <person name="Mondo S."/>
            <person name="Riley R."/>
            <person name="Salamov A."/>
            <person name="Simmons B.A."/>
            <person name="Magnuson J.K."/>
            <person name="Henrissat B."/>
            <person name="Mortensen U.H."/>
            <person name="Larsen T.O."/>
            <person name="Devries R.P."/>
            <person name="Grigoriev I.V."/>
            <person name="Machida M."/>
            <person name="Baker S.E."/>
            <person name="Andersen M.R."/>
        </authorList>
    </citation>
    <scope>NUCLEOTIDE SEQUENCE [LARGE SCALE GENOMIC DNA]</scope>
    <source>
        <strain evidence="2 3">CBS 117625</strain>
    </source>
</reference>
<feature type="transmembrane region" description="Helical" evidence="1">
    <location>
        <begin position="27"/>
        <end position="45"/>
    </location>
</feature>
<evidence type="ECO:0000313" key="2">
    <source>
        <dbReference type="EMBL" id="KAE8133406.1"/>
    </source>
</evidence>
<proteinExistence type="predicted"/>
<accession>A0A5N6SFA5</accession>
<keyword evidence="1" id="KW-0812">Transmembrane</keyword>
<evidence type="ECO:0000256" key="1">
    <source>
        <dbReference type="SAM" id="Phobius"/>
    </source>
</evidence>
<gene>
    <name evidence="2" type="ORF">BDV38DRAFT_258368</name>
</gene>
<dbReference type="EMBL" id="ML743617">
    <property type="protein sequence ID" value="KAE8133406.1"/>
    <property type="molecule type" value="Genomic_DNA"/>
</dbReference>
<keyword evidence="3" id="KW-1185">Reference proteome</keyword>
<name>A0A5N6SFA5_ASPPS</name>
<protein>
    <submittedName>
        <fullName evidence="2">Uncharacterized protein</fullName>
    </submittedName>
</protein>
<dbReference type="RefSeq" id="XP_031909469.1">
    <property type="nucleotide sequence ID" value="XM_032055725.1"/>
</dbReference>
<keyword evidence="1" id="KW-0472">Membrane</keyword>
<dbReference type="GeneID" id="43639935"/>
<dbReference type="Proteomes" id="UP000325672">
    <property type="component" value="Unassembled WGS sequence"/>
</dbReference>
<keyword evidence="1" id="KW-1133">Transmembrane helix</keyword>
<feature type="non-terminal residue" evidence="2">
    <location>
        <position position="63"/>
    </location>
</feature>
<evidence type="ECO:0000313" key="3">
    <source>
        <dbReference type="Proteomes" id="UP000325672"/>
    </source>
</evidence>
<organism evidence="2 3">
    <name type="scientific">Aspergillus pseudotamarii</name>
    <dbReference type="NCBI Taxonomy" id="132259"/>
    <lineage>
        <taxon>Eukaryota</taxon>
        <taxon>Fungi</taxon>
        <taxon>Dikarya</taxon>
        <taxon>Ascomycota</taxon>
        <taxon>Pezizomycotina</taxon>
        <taxon>Eurotiomycetes</taxon>
        <taxon>Eurotiomycetidae</taxon>
        <taxon>Eurotiales</taxon>
        <taxon>Aspergillaceae</taxon>
        <taxon>Aspergillus</taxon>
        <taxon>Aspergillus subgen. Circumdati</taxon>
    </lineage>
</organism>
<dbReference type="AlphaFoldDB" id="A0A5N6SFA5"/>
<sequence>MGTEWVASGRYKALGDIKKGNRISGAFFSWFVLRSLWVFGFDFWIRRRFDFLCTYSLEGHQDV</sequence>